<evidence type="ECO:0000256" key="1">
    <source>
        <dbReference type="SAM" id="Phobius"/>
    </source>
</evidence>
<evidence type="ECO:0000313" key="3">
    <source>
        <dbReference type="Proteomes" id="UP000267430"/>
    </source>
</evidence>
<keyword evidence="1" id="KW-0812">Transmembrane</keyword>
<keyword evidence="1" id="KW-1133">Transmembrane helix</keyword>
<accession>A0A3S1B4C6</accession>
<dbReference type="EMBL" id="RYZZ01000017">
    <property type="protein sequence ID" value="RUQ28246.1"/>
    <property type="molecule type" value="Genomic_DNA"/>
</dbReference>
<feature type="transmembrane region" description="Helical" evidence="1">
    <location>
        <begin position="6"/>
        <end position="23"/>
    </location>
</feature>
<dbReference type="AlphaFoldDB" id="A0A3S1B4C6"/>
<keyword evidence="3" id="KW-1185">Reference proteome</keyword>
<dbReference type="Proteomes" id="UP000267430">
    <property type="component" value="Unassembled WGS sequence"/>
</dbReference>
<organism evidence="2 3">
    <name type="scientific">Peribacillus cavernae</name>
    <dbReference type="NCBI Taxonomy" id="1674310"/>
    <lineage>
        <taxon>Bacteria</taxon>
        <taxon>Bacillati</taxon>
        <taxon>Bacillota</taxon>
        <taxon>Bacilli</taxon>
        <taxon>Bacillales</taxon>
        <taxon>Bacillaceae</taxon>
        <taxon>Peribacillus</taxon>
    </lineage>
</organism>
<proteinExistence type="predicted"/>
<evidence type="ECO:0000313" key="2">
    <source>
        <dbReference type="EMBL" id="RUQ28246.1"/>
    </source>
</evidence>
<name>A0A3S1B4C6_9BACI</name>
<keyword evidence="1" id="KW-0472">Membrane</keyword>
<gene>
    <name evidence="2" type="ORF">ELQ35_13520</name>
</gene>
<sequence>MANARNLSPYVLLGFGVAGVSYLSTRNNRQKAMDTLQRMKARTMKVWSKQKLAAEMPLLEKAGHPDPYDIGDNRMVDEGAMFSVNYYNQNEQQR</sequence>
<protein>
    <submittedName>
        <fullName evidence="2">Uncharacterized protein</fullName>
    </submittedName>
</protein>
<reference evidence="2 3" key="1">
    <citation type="submission" date="2018-12" db="EMBL/GenBank/DDBJ databases">
        <title>Bacillus chawlae sp. nov., Bacillus glennii sp. nov., and Bacillus saganii sp. nov. Isolated from the Vehicle Assembly Building at Kennedy Space Center where the Viking Spacecraft were Assembled.</title>
        <authorList>
            <person name="Seuylemezian A."/>
            <person name="Vaishampayan P."/>
        </authorList>
    </citation>
    <scope>NUCLEOTIDE SEQUENCE [LARGE SCALE GENOMIC DNA]</scope>
    <source>
        <strain evidence="2 3">L5</strain>
    </source>
</reference>
<dbReference type="OrthoDB" id="2390014at2"/>
<comment type="caution">
    <text evidence="2">The sequence shown here is derived from an EMBL/GenBank/DDBJ whole genome shotgun (WGS) entry which is preliminary data.</text>
</comment>
<dbReference type="RefSeq" id="WP_126865353.1">
    <property type="nucleotide sequence ID" value="NZ_JAUSTX010000002.1"/>
</dbReference>